<proteinExistence type="predicted"/>
<dbReference type="AlphaFoldDB" id="A0A229NYP5"/>
<keyword evidence="3" id="KW-1185">Reference proteome</keyword>
<dbReference type="GO" id="GO:0016747">
    <property type="term" value="F:acyltransferase activity, transferring groups other than amino-acyl groups"/>
    <property type="evidence" value="ECO:0007669"/>
    <property type="project" value="InterPro"/>
</dbReference>
<dbReference type="InterPro" id="IPR051531">
    <property type="entry name" value="N-acetyltransferase"/>
</dbReference>
<dbReference type="RefSeq" id="WP_089525586.1">
    <property type="nucleotide sequence ID" value="NZ_NMUQ01000002.1"/>
</dbReference>
<reference evidence="2 3" key="1">
    <citation type="submission" date="2017-07" db="EMBL/GenBank/DDBJ databases">
        <title>Paenibacillus herberti R33 genome sequencing and assembly.</title>
        <authorList>
            <person name="Su W."/>
        </authorList>
    </citation>
    <scope>NUCLEOTIDE SEQUENCE [LARGE SCALE GENOMIC DNA]</scope>
    <source>
        <strain evidence="2 3">R33</strain>
    </source>
</reference>
<evidence type="ECO:0000259" key="1">
    <source>
        <dbReference type="PROSITE" id="PS51186"/>
    </source>
</evidence>
<name>A0A229NYP5_9BACL</name>
<organism evidence="2 3">
    <name type="scientific">Paenibacillus herberti</name>
    <dbReference type="NCBI Taxonomy" id="1619309"/>
    <lineage>
        <taxon>Bacteria</taxon>
        <taxon>Bacillati</taxon>
        <taxon>Bacillota</taxon>
        <taxon>Bacilli</taxon>
        <taxon>Bacillales</taxon>
        <taxon>Paenibacillaceae</taxon>
        <taxon>Paenibacillus</taxon>
    </lineage>
</organism>
<dbReference type="Proteomes" id="UP000215145">
    <property type="component" value="Unassembled WGS sequence"/>
</dbReference>
<evidence type="ECO:0000313" key="2">
    <source>
        <dbReference type="EMBL" id="OXM14769.1"/>
    </source>
</evidence>
<dbReference type="InterPro" id="IPR016181">
    <property type="entry name" value="Acyl_CoA_acyltransferase"/>
</dbReference>
<dbReference type="InterPro" id="IPR000182">
    <property type="entry name" value="GNAT_dom"/>
</dbReference>
<accession>A0A229NYP5</accession>
<dbReference type="OrthoDB" id="9785602at2"/>
<dbReference type="SUPFAM" id="SSF55729">
    <property type="entry name" value="Acyl-CoA N-acyltransferases (Nat)"/>
    <property type="match status" value="1"/>
</dbReference>
<dbReference type="Gene3D" id="3.40.630.30">
    <property type="match status" value="1"/>
</dbReference>
<sequence length="179" mass="20594">MWLETDRLIIREFTHEDTASVHQYASDIEVTKHTIWGPNTEEETREFIERVVETQGQQPRVDYELAVVLKVSHELIGGCGLHTSDPRQAEIGYCFNPTFWRKGYASEAVGALVQFGFGELGLHRTYARCRPENTGSAKVMERIGMKYEGHLRGHMWYKGVWHDSLQYSILEDDYAGGRL</sequence>
<feature type="domain" description="N-acetyltransferase" evidence="1">
    <location>
        <begin position="8"/>
        <end position="163"/>
    </location>
</feature>
<gene>
    <name evidence="2" type="ORF">CGZ75_18005</name>
</gene>
<protein>
    <submittedName>
        <fullName evidence="2">GNAT family N-acetyltransferase</fullName>
    </submittedName>
</protein>
<dbReference type="PANTHER" id="PTHR43792:SF1">
    <property type="entry name" value="N-ACETYLTRANSFERASE DOMAIN-CONTAINING PROTEIN"/>
    <property type="match status" value="1"/>
</dbReference>
<keyword evidence="2" id="KW-0808">Transferase</keyword>
<dbReference type="PANTHER" id="PTHR43792">
    <property type="entry name" value="GNAT FAMILY, PUTATIVE (AFU_ORTHOLOGUE AFUA_3G00765)-RELATED-RELATED"/>
    <property type="match status" value="1"/>
</dbReference>
<evidence type="ECO:0000313" key="3">
    <source>
        <dbReference type="Proteomes" id="UP000215145"/>
    </source>
</evidence>
<dbReference type="EMBL" id="NMUQ01000002">
    <property type="protein sequence ID" value="OXM14769.1"/>
    <property type="molecule type" value="Genomic_DNA"/>
</dbReference>
<comment type="caution">
    <text evidence="2">The sequence shown here is derived from an EMBL/GenBank/DDBJ whole genome shotgun (WGS) entry which is preliminary data.</text>
</comment>
<dbReference type="Pfam" id="PF13302">
    <property type="entry name" value="Acetyltransf_3"/>
    <property type="match status" value="1"/>
</dbReference>
<dbReference type="PROSITE" id="PS51186">
    <property type="entry name" value="GNAT"/>
    <property type="match status" value="1"/>
</dbReference>